<dbReference type="PANTHER" id="PTHR35549">
    <property type="entry name" value="OS04G0584500 PROTEIN"/>
    <property type="match status" value="1"/>
</dbReference>
<reference evidence="5" key="1">
    <citation type="submission" date="2022-08" db="EMBL/GenBank/DDBJ databases">
        <authorList>
            <person name="Gutierrez-Valencia J."/>
        </authorList>
    </citation>
    <scope>NUCLEOTIDE SEQUENCE</scope>
</reference>
<evidence type="ECO:0000313" key="5">
    <source>
        <dbReference type="EMBL" id="CAI0465938.1"/>
    </source>
</evidence>
<dbReference type="InterPro" id="IPR056512">
    <property type="entry name" value="LIN_N"/>
</dbReference>
<evidence type="ECO:0000259" key="4">
    <source>
        <dbReference type="Pfam" id="PF23654"/>
    </source>
</evidence>
<sequence length="1009" mass="112558">MASLQQLLAEEGFKRSSSSRKQKQGSFRKTVDDPVFNFKSPIYICHVEKSVKPKRTSENISSRTRKASIDSTGGGEPAMDQIAVKAIVSILSGYIGRYTKDAAFRQRVREKCNSCLVGKSNDPILTNMELAVQNVDELVQNRAMVKKKELLSNSIQLLTIVSSLNSEKLRKQSTAGIPNSHLSSCAQLYLSIVYKLEKNDRMSAIHLLQSFCDAPLLARTHLLPDLWDHFFLPHLLHLRVWYHEELQSVSSSQSSEKCLKSLCRVYNHSMDFGTRQFALYYKDWLKIGVKSPSVPDVPLPASKPRRRSSMDSSDSQLSINRSLFEYVFGRTPPHQLKGEEKEVSPAADSDEDGKFIVSKTKSGSGLRTTQDYSSSMIALSASDGLQKLESSKFFSCRSMIAECVVAAADANLALKNNLSSRRNSLDDSHLRSSPLRRPIVEICTSDVLSDCEAAIHEIARTWLNSGGDPVIVDALSKQPVIESMIEILYASQDDEVLELVISLLAELASRKDRNRVTILNYDPQLEIFIKLLKSSSLFLKAATLLYQLKPLAKQMISTEWVALALRVLEFGDQLQVLFTVLCYPHEAALYFLEQLMRGFDEDKNLENSSEVVSLGGLSLLVRRFEIGGVKEREGIAMLMYSCVKAVGSCRDYLAENLSKIFLLQLIALGVRKQQGNRGFAFGLLTELLCLSRRSEIIRLLIQINHGFDDGLNAMHIFLSYLQRASAVDRPLVAAVLLQLDLLEGDPMKHSVYREEAIEALIECLDCERCDSEAQEQTARALLMMGGSFSHDGESTTTSTEEWLFRGRLDDSIHGSDLNEEEEATIEWQRKLVTVLLNSGGQTFLMALSGAIANGVPKLARTSLFTVSWMNQMLHSFGDRKLIPLAHSILLSQHTDEQSPSSLQNLVRNQECVSMLWTLDKQLLDPLRTLAVGQGTWGREGGLILGHGGHYKLGLVACRLTRSVRRSPTHCELLFAIVVVASSSTNLILVMEEDDDIQCLDKYAKVLDNG</sequence>
<proteinExistence type="predicted"/>
<keyword evidence="6" id="KW-1185">Reference proteome</keyword>
<gene>
    <name evidence="5" type="ORF">LITE_LOCUS36819</name>
</gene>
<dbReference type="EMBL" id="CAMGYJ010000008">
    <property type="protein sequence ID" value="CAI0465938.1"/>
    <property type="molecule type" value="Genomic_DNA"/>
</dbReference>
<comment type="caution">
    <text evidence="5">The sequence shown here is derived from an EMBL/GenBank/DDBJ whole genome shotgun (WGS) entry which is preliminary data.</text>
</comment>
<dbReference type="InterPro" id="IPR056514">
    <property type="entry name" value="ARM_LIN_2nd"/>
</dbReference>
<feature type="domain" description="Putative E3 ubiquitin-protein ligase LIN ARM repeats" evidence="4">
    <location>
        <begin position="433"/>
        <end position="593"/>
    </location>
</feature>
<feature type="domain" description="Putative E3 ubiquitin-protein ligase LIN N-terminal" evidence="2">
    <location>
        <begin position="83"/>
        <end position="300"/>
    </location>
</feature>
<feature type="region of interest" description="Disordered" evidence="1">
    <location>
        <begin position="1"/>
        <end position="26"/>
    </location>
</feature>
<dbReference type="AlphaFoldDB" id="A0AAV0P6G3"/>
<evidence type="ECO:0000256" key="1">
    <source>
        <dbReference type="SAM" id="MobiDB-lite"/>
    </source>
</evidence>
<protein>
    <recommendedName>
        <fullName evidence="7">E3 ubiquitin-protein ligase LIN</fullName>
    </recommendedName>
</protein>
<dbReference type="Pfam" id="PF23568">
    <property type="entry name" value="ARM_LIN"/>
    <property type="match status" value="1"/>
</dbReference>
<accession>A0AAV0P6G3</accession>
<feature type="region of interest" description="Disordered" evidence="1">
    <location>
        <begin position="296"/>
        <end position="316"/>
    </location>
</feature>
<organism evidence="5 6">
    <name type="scientific">Linum tenue</name>
    <dbReference type="NCBI Taxonomy" id="586396"/>
    <lineage>
        <taxon>Eukaryota</taxon>
        <taxon>Viridiplantae</taxon>
        <taxon>Streptophyta</taxon>
        <taxon>Embryophyta</taxon>
        <taxon>Tracheophyta</taxon>
        <taxon>Spermatophyta</taxon>
        <taxon>Magnoliopsida</taxon>
        <taxon>eudicotyledons</taxon>
        <taxon>Gunneridae</taxon>
        <taxon>Pentapetalae</taxon>
        <taxon>rosids</taxon>
        <taxon>fabids</taxon>
        <taxon>Malpighiales</taxon>
        <taxon>Linaceae</taxon>
        <taxon>Linum</taxon>
    </lineage>
</organism>
<dbReference type="InterPro" id="IPR055566">
    <property type="entry name" value="ARM_LIN"/>
</dbReference>
<dbReference type="Pfam" id="PF23654">
    <property type="entry name" value="ARM_LIN_2nd"/>
    <property type="match status" value="1"/>
</dbReference>
<dbReference type="PANTHER" id="PTHR35549:SF3">
    <property type="entry name" value="E3 UBIQUITIN-PROTEIN LIGASE LIN"/>
    <property type="match status" value="1"/>
</dbReference>
<evidence type="ECO:0000259" key="3">
    <source>
        <dbReference type="Pfam" id="PF23628"/>
    </source>
</evidence>
<feature type="domain" description="Putative E3 ubiquitin-protein ligase LIN ARM-like" evidence="3">
    <location>
        <begin position="594"/>
        <end position="930"/>
    </location>
</feature>
<dbReference type="Proteomes" id="UP001154282">
    <property type="component" value="Unassembled WGS sequence"/>
</dbReference>
<evidence type="ECO:0008006" key="7">
    <source>
        <dbReference type="Google" id="ProtNLM"/>
    </source>
</evidence>
<dbReference type="InterPro" id="IPR011989">
    <property type="entry name" value="ARM-like"/>
</dbReference>
<dbReference type="InterPro" id="IPR016024">
    <property type="entry name" value="ARM-type_fold"/>
</dbReference>
<feature type="region of interest" description="Disordered" evidence="1">
    <location>
        <begin position="54"/>
        <end position="75"/>
    </location>
</feature>
<evidence type="ECO:0000259" key="2">
    <source>
        <dbReference type="Pfam" id="PF23568"/>
    </source>
</evidence>
<evidence type="ECO:0000313" key="6">
    <source>
        <dbReference type="Proteomes" id="UP001154282"/>
    </source>
</evidence>
<dbReference type="Gene3D" id="1.25.10.10">
    <property type="entry name" value="Leucine-rich Repeat Variant"/>
    <property type="match status" value="1"/>
</dbReference>
<dbReference type="Pfam" id="PF23628">
    <property type="entry name" value="ARM_LIN_C"/>
    <property type="match status" value="1"/>
</dbReference>
<dbReference type="SUPFAM" id="SSF48371">
    <property type="entry name" value="ARM repeat"/>
    <property type="match status" value="1"/>
</dbReference>
<feature type="region of interest" description="Disordered" evidence="1">
    <location>
        <begin position="335"/>
        <end position="354"/>
    </location>
</feature>
<name>A0AAV0P6G3_9ROSI</name>